<comment type="caution">
    <text evidence="1">The sequence shown here is derived from an EMBL/GenBank/DDBJ whole genome shotgun (WGS) entry which is preliminary data.</text>
</comment>
<evidence type="ECO:0008006" key="3">
    <source>
        <dbReference type="Google" id="ProtNLM"/>
    </source>
</evidence>
<accession>A0ABR2SU68</accession>
<name>A0ABR2SU68_9ROSI</name>
<sequence length="127" mass="14899">MAIDVVFSGDDVPQKERVLVVVNHRTEVDRMYPWDLVMRKGFILRSSLMKLPVLGNRFYVNILAFHLCKCMLENDEYSLLVQRRKMRQESRICSKSWFASATENKGVLPLLKNTWELFGRRFVVDTG</sequence>
<evidence type="ECO:0000313" key="2">
    <source>
        <dbReference type="Proteomes" id="UP001396334"/>
    </source>
</evidence>
<organism evidence="1 2">
    <name type="scientific">Hibiscus sabdariffa</name>
    <name type="common">roselle</name>
    <dbReference type="NCBI Taxonomy" id="183260"/>
    <lineage>
        <taxon>Eukaryota</taxon>
        <taxon>Viridiplantae</taxon>
        <taxon>Streptophyta</taxon>
        <taxon>Embryophyta</taxon>
        <taxon>Tracheophyta</taxon>
        <taxon>Spermatophyta</taxon>
        <taxon>Magnoliopsida</taxon>
        <taxon>eudicotyledons</taxon>
        <taxon>Gunneridae</taxon>
        <taxon>Pentapetalae</taxon>
        <taxon>rosids</taxon>
        <taxon>malvids</taxon>
        <taxon>Malvales</taxon>
        <taxon>Malvaceae</taxon>
        <taxon>Malvoideae</taxon>
        <taxon>Hibiscus</taxon>
    </lineage>
</organism>
<evidence type="ECO:0000313" key="1">
    <source>
        <dbReference type="EMBL" id="KAK9028798.1"/>
    </source>
</evidence>
<gene>
    <name evidence="1" type="ORF">V6N11_025939</name>
</gene>
<dbReference type="EMBL" id="JBBPBN010000011">
    <property type="protein sequence ID" value="KAK9028798.1"/>
    <property type="molecule type" value="Genomic_DNA"/>
</dbReference>
<proteinExistence type="predicted"/>
<reference evidence="1 2" key="1">
    <citation type="journal article" date="2024" name="G3 (Bethesda)">
        <title>Genome assembly of Hibiscus sabdariffa L. provides insights into metabolisms of medicinal natural products.</title>
        <authorList>
            <person name="Kim T."/>
        </authorList>
    </citation>
    <scope>NUCLEOTIDE SEQUENCE [LARGE SCALE GENOMIC DNA]</scope>
    <source>
        <strain evidence="1">TK-2024</strain>
        <tissue evidence="1">Old leaves</tissue>
    </source>
</reference>
<protein>
    <recommendedName>
        <fullName evidence="3">Phospholipid/glycerol acyltransferase domain-containing protein</fullName>
    </recommendedName>
</protein>
<keyword evidence="2" id="KW-1185">Reference proteome</keyword>
<dbReference type="Proteomes" id="UP001396334">
    <property type="component" value="Unassembled WGS sequence"/>
</dbReference>